<dbReference type="Gene3D" id="1.20.58.760">
    <property type="entry name" value="Peptidase M41"/>
    <property type="match status" value="1"/>
</dbReference>
<dbReference type="EMBL" id="JABCRI010000021">
    <property type="protein sequence ID" value="KAF8380038.1"/>
    <property type="molecule type" value="Genomic_DNA"/>
</dbReference>
<evidence type="ECO:0000256" key="4">
    <source>
        <dbReference type="ARBA" id="ARBA00022840"/>
    </source>
</evidence>
<dbReference type="GO" id="GO:0016887">
    <property type="term" value="F:ATP hydrolysis activity"/>
    <property type="evidence" value="ECO:0007669"/>
    <property type="project" value="InterPro"/>
</dbReference>
<dbReference type="Proteomes" id="UP000655225">
    <property type="component" value="Unassembled WGS sequence"/>
</dbReference>
<evidence type="ECO:0000256" key="1">
    <source>
        <dbReference type="ARBA" id="ARBA00022670"/>
    </source>
</evidence>
<dbReference type="PANTHER" id="PTHR23076:SF111">
    <property type="entry name" value="INACTIVE ATP-DEPENDENT ZINC METALLOPROTEASE FTSHI 1, CHLOROPLASTIC-RELATED"/>
    <property type="match status" value="1"/>
</dbReference>
<dbReference type="SUPFAM" id="SSF140990">
    <property type="entry name" value="FtsH protease domain-like"/>
    <property type="match status" value="1"/>
</dbReference>
<sequence length="1169" mass="131094">MSTGEILLPARVFHPQSIINLRRSQVISIPLWKRSKRLNCSRNNGRTPFVSQSFAILRKSESESASQSDNSGKGNGDDFVTRVLKENPSQVEPRFLVGNKFYTLQEKENLNKGRDAGVFEILKRLYSKTRFKKQEDEIGGEKGESSDTVYLKDILREYKGKLYVPEQVFGANLSEEEEFDRDLEELPRMSFEDFQKSMKSNKVKLLTSKAVTGISPSYRYRDFIVGLKEIPGDKSLQRTKWAMKLSENEAQVILEEYTGPQYEIERHTMSFVGKLPEYPHPVASSISSRMMVELGMVTAVMAAAAVVVGGFLASAVFAVTSFLFLVAVYVVWPLAKPFLKLPLGLVLGIGERIWDNLVDTFSDGGIFSKLYEFYTFGGVSASLEMLKPIMLVFLTMVLLVRFTLSRRPKNFRKWDIWQGIEFGQSKPQARVDGSTGVSFGDVAGIEEAVEELQEFLKVEDQCQSTEQFSVTFRFLHLQLFKVEAGGNEIANCTAEGLFGLLVRYLKNPELFDKMGIKPPHGVLLEGPPGCGKTLVAKAIAGEAGVPFYQMAGSEFVEVLVGVGSARIRDLFKRAKVNKPSVIFIDEIDALATRRQGIFSESTNVLYNAATQERETTLNQLLIELDGFDTGKGVIFLGATNRMDLLDPALLRPGRFDRKIRIRPPGAKGRLDILKVHAHKVKMSPSVDLSSYAQNLPGTNQAETKIGGEDEREEKVAADGAISPEMKAMVGAISPEMKTMVEIEAETSCWTDQMSGRTQVRTRKTRSRTPRSKATENWNKGEIECLPERREKIGRCWPDRQGDGEPVRWSCQRGGDQNRGKRDDNGVAGMVKLAGEDGYRKAKIAGLQLQPGERWTGARLAQLLQEAALVAVRKGHESILQSDVDDAVDRLTVGPKRVGIELGHQGQCRRAATEVGTAMTSHLLRRFENAKVEFCERISINPRGQLIVVYGENVNCFMQTFSQIVFHRLNDEAYMFERKPQLLHRLQVLLGGRAAEEVIYGRDTSRASVSYLADASWLARKILTIWNLENPLTIHGEPPPWNKRVSFVGPRLDFEGSLYDDYDLIEPPINFNLDDQVAQRTEELICDMYGRTVSLLRRHHAALLKTVKVLLDQREISGEQMEFILNKYPAETPVSLLLEEENPGSLPLFQVEQGRELELSLLTPSKGEIS</sequence>
<evidence type="ECO:0000256" key="3">
    <source>
        <dbReference type="ARBA" id="ARBA00022801"/>
    </source>
</evidence>
<dbReference type="InterPro" id="IPR003959">
    <property type="entry name" value="ATPase_AAA_core"/>
</dbReference>
<dbReference type="GO" id="GO:0006508">
    <property type="term" value="P:proteolysis"/>
    <property type="evidence" value="ECO:0007669"/>
    <property type="project" value="UniProtKB-KW"/>
</dbReference>
<dbReference type="FunFam" id="1.20.58.760:FF:000011">
    <property type="entry name" value="Probable inactive ATP-dependent zinc metalloprotease FTSHI 1, chloroplastic"/>
    <property type="match status" value="1"/>
</dbReference>
<dbReference type="AlphaFoldDB" id="A0A835D4H3"/>
<feature type="region of interest" description="Disordered" evidence="6">
    <location>
        <begin position="689"/>
        <end position="711"/>
    </location>
</feature>
<dbReference type="GO" id="GO:0004176">
    <property type="term" value="F:ATP-dependent peptidase activity"/>
    <property type="evidence" value="ECO:0007669"/>
    <property type="project" value="InterPro"/>
</dbReference>
<feature type="transmembrane region" description="Helical" evidence="7">
    <location>
        <begin position="299"/>
        <end position="332"/>
    </location>
</feature>
<dbReference type="Gene3D" id="1.10.8.60">
    <property type="match status" value="2"/>
</dbReference>
<dbReference type="OrthoDB" id="2016698at2759"/>
<keyword evidence="4" id="KW-0067">ATP-binding</keyword>
<feature type="region of interest" description="Disordered" evidence="6">
    <location>
        <begin position="751"/>
        <end position="774"/>
    </location>
</feature>
<reference evidence="9 10" key="1">
    <citation type="submission" date="2020-04" db="EMBL/GenBank/DDBJ databases">
        <title>Plant Genome Project.</title>
        <authorList>
            <person name="Zhang R.-G."/>
        </authorList>
    </citation>
    <scope>NUCLEOTIDE SEQUENCE [LARGE SCALE GENOMIC DNA]</scope>
    <source>
        <strain evidence="9">YNK0</strain>
        <tissue evidence="9">Leaf</tissue>
    </source>
</reference>
<keyword evidence="7" id="KW-1133">Transmembrane helix</keyword>
<feature type="compositionally biased region" description="Basic and acidic residues" evidence="6">
    <location>
        <begin position="815"/>
        <end position="824"/>
    </location>
</feature>
<evidence type="ECO:0000313" key="10">
    <source>
        <dbReference type="Proteomes" id="UP000655225"/>
    </source>
</evidence>
<feature type="region of interest" description="Disordered" evidence="6">
    <location>
        <begin position="61"/>
        <end position="80"/>
    </location>
</feature>
<dbReference type="GO" id="GO:0004222">
    <property type="term" value="F:metalloendopeptidase activity"/>
    <property type="evidence" value="ECO:0007669"/>
    <property type="project" value="InterPro"/>
</dbReference>
<dbReference type="GO" id="GO:0005524">
    <property type="term" value="F:ATP binding"/>
    <property type="evidence" value="ECO:0007669"/>
    <property type="project" value="UniProtKB-KW"/>
</dbReference>
<feature type="domain" description="AAA+ ATPase" evidence="8">
    <location>
        <begin position="518"/>
        <end position="665"/>
    </location>
</feature>
<comment type="caution">
    <text evidence="9">The sequence shown here is derived from an EMBL/GenBank/DDBJ whole genome shotgun (WGS) entry which is preliminary data.</text>
</comment>
<dbReference type="GO" id="GO:0045037">
    <property type="term" value="P:protein import into chloroplast stroma"/>
    <property type="evidence" value="ECO:0007669"/>
    <property type="project" value="TreeGrafter"/>
</dbReference>
<evidence type="ECO:0000256" key="5">
    <source>
        <dbReference type="ARBA" id="ARBA00022946"/>
    </source>
</evidence>
<protein>
    <recommendedName>
        <fullName evidence="8">AAA+ ATPase domain-containing protein</fullName>
    </recommendedName>
</protein>
<keyword evidence="3" id="KW-0378">Hydrolase</keyword>
<dbReference type="Pfam" id="PF00004">
    <property type="entry name" value="AAA"/>
    <property type="match status" value="1"/>
</dbReference>
<dbReference type="InterPro" id="IPR003593">
    <property type="entry name" value="AAA+_ATPase"/>
</dbReference>
<name>A0A835D4H3_TETSI</name>
<dbReference type="Gene3D" id="3.40.50.300">
    <property type="entry name" value="P-loop containing nucleotide triphosphate hydrolases"/>
    <property type="match status" value="1"/>
</dbReference>
<feature type="region of interest" description="Disordered" evidence="6">
    <location>
        <begin position="796"/>
        <end position="825"/>
    </location>
</feature>
<keyword evidence="10" id="KW-1185">Reference proteome</keyword>
<dbReference type="FunFam" id="3.40.50.300:FF:000352">
    <property type="entry name" value="ATP-dependent zinc metalloprotease FTSH 7, chloroplastic"/>
    <property type="match status" value="1"/>
</dbReference>
<feature type="compositionally biased region" description="Basic and acidic residues" evidence="6">
    <location>
        <begin position="796"/>
        <end position="805"/>
    </location>
</feature>
<feature type="compositionally biased region" description="Polar residues" evidence="6">
    <location>
        <begin position="689"/>
        <end position="702"/>
    </location>
</feature>
<feature type="compositionally biased region" description="Basic residues" evidence="6">
    <location>
        <begin position="759"/>
        <end position="770"/>
    </location>
</feature>
<evidence type="ECO:0000259" key="8">
    <source>
        <dbReference type="SMART" id="SM00382"/>
    </source>
</evidence>
<dbReference type="InterPro" id="IPR037219">
    <property type="entry name" value="Peptidase_M41-like"/>
</dbReference>
<dbReference type="OMA" id="YEIERHM"/>
<proteinExistence type="predicted"/>
<dbReference type="InterPro" id="IPR027417">
    <property type="entry name" value="P-loop_NTPase"/>
</dbReference>
<dbReference type="SUPFAM" id="SSF52540">
    <property type="entry name" value="P-loop containing nucleoside triphosphate hydrolases"/>
    <property type="match status" value="1"/>
</dbReference>
<evidence type="ECO:0000256" key="7">
    <source>
        <dbReference type="SAM" id="Phobius"/>
    </source>
</evidence>
<evidence type="ECO:0000256" key="2">
    <source>
        <dbReference type="ARBA" id="ARBA00022741"/>
    </source>
</evidence>
<keyword evidence="5" id="KW-0809">Transit peptide</keyword>
<dbReference type="GO" id="GO:0009507">
    <property type="term" value="C:chloroplast"/>
    <property type="evidence" value="ECO:0007669"/>
    <property type="project" value="TreeGrafter"/>
</dbReference>
<keyword evidence="2" id="KW-0547">Nucleotide-binding</keyword>
<dbReference type="SMART" id="SM00382">
    <property type="entry name" value="AAA"/>
    <property type="match status" value="1"/>
</dbReference>
<keyword evidence="7" id="KW-0812">Transmembrane</keyword>
<keyword evidence="1" id="KW-0645">Protease</keyword>
<gene>
    <name evidence="9" type="ORF">HHK36_027508</name>
</gene>
<organism evidence="9 10">
    <name type="scientific">Tetracentron sinense</name>
    <name type="common">Spur-leaf</name>
    <dbReference type="NCBI Taxonomy" id="13715"/>
    <lineage>
        <taxon>Eukaryota</taxon>
        <taxon>Viridiplantae</taxon>
        <taxon>Streptophyta</taxon>
        <taxon>Embryophyta</taxon>
        <taxon>Tracheophyta</taxon>
        <taxon>Spermatophyta</taxon>
        <taxon>Magnoliopsida</taxon>
        <taxon>Trochodendrales</taxon>
        <taxon>Trochodendraceae</taxon>
        <taxon>Tetracentron</taxon>
    </lineage>
</organism>
<evidence type="ECO:0000256" key="6">
    <source>
        <dbReference type="SAM" id="MobiDB-lite"/>
    </source>
</evidence>
<accession>A0A835D4H3</accession>
<keyword evidence="7" id="KW-0472">Membrane</keyword>
<dbReference type="PANTHER" id="PTHR23076">
    <property type="entry name" value="METALLOPROTEASE M41 FTSH"/>
    <property type="match status" value="1"/>
</dbReference>
<evidence type="ECO:0000313" key="9">
    <source>
        <dbReference type="EMBL" id="KAF8380038.1"/>
    </source>
</evidence>